<keyword evidence="4" id="KW-1185">Reference proteome</keyword>
<keyword evidence="2" id="KW-0472">Membrane</keyword>
<keyword evidence="2" id="KW-1133">Transmembrane helix</keyword>
<organism evidence="3 4">
    <name type="scientific">Sphaeroforma arctica JP610</name>
    <dbReference type="NCBI Taxonomy" id="667725"/>
    <lineage>
        <taxon>Eukaryota</taxon>
        <taxon>Ichthyosporea</taxon>
        <taxon>Ichthyophonida</taxon>
        <taxon>Sphaeroforma</taxon>
    </lineage>
</organism>
<feature type="compositionally biased region" description="Pro residues" evidence="1">
    <location>
        <begin position="330"/>
        <end position="340"/>
    </location>
</feature>
<gene>
    <name evidence="3" type="ORF">SARC_06386</name>
</gene>
<dbReference type="EMBL" id="KQ242050">
    <property type="protein sequence ID" value="KNC81275.1"/>
    <property type="molecule type" value="Genomic_DNA"/>
</dbReference>
<evidence type="ECO:0000256" key="2">
    <source>
        <dbReference type="SAM" id="Phobius"/>
    </source>
</evidence>
<name>A0A0L0FWQ6_9EUKA</name>
<feature type="region of interest" description="Disordered" evidence="1">
    <location>
        <begin position="185"/>
        <end position="215"/>
    </location>
</feature>
<evidence type="ECO:0000313" key="3">
    <source>
        <dbReference type="EMBL" id="KNC81275.1"/>
    </source>
</evidence>
<evidence type="ECO:0000313" key="4">
    <source>
        <dbReference type="Proteomes" id="UP000054560"/>
    </source>
</evidence>
<protein>
    <submittedName>
        <fullName evidence="3">Uncharacterized protein</fullName>
    </submittedName>
</protein>
<keyword evidence="2" id="KW-0812">Transmembrane</keyword>
<feature type="compositionally biased region" description="Basic and acidic residues" evidence="1">
    <location>
        <begin position="186"/>
        <end position="197"/>
    </location>
</feature>
<proteinExistence type="predicted"/>
<dbReference type="AlphaFoldDB" id="A0A0L0FWQ6"/>
<feature type="compositionally biased region" description="Basic and acidic residues" evidence="1">
    <location>
        <begin position="256"/>
        <end position="266"/>
    </location>
</feature>
<evidence type="ECO:0000256" key="1">
    <source>
        <dbReference type="SAM" id="MobiDB-lite"/>
    </source>
</evidence>
<sequence length="340" mass="37037">MLQILFPFLAGAIEAYCIAVSFVSIWSQDWYTGDGGSYGIATGCQDGNATAQVGDAFKLNSFCEFSWGDLEGTTQKITACFLFAGGVLGIVAFLLLLIMVFGHYCFEMKPFAGMMVKYICILQSIALAGALIAIAGFWRWGTPPDTNVGAMFYLVVSAAGGAFICAILLDWTYQFNKRRARIAHKKATEPSPLERSKPPGYGQSRNGNTRSQQEDIYHSQVNIDDSKADLMDDQETEEDASSRSAKSGRTSQLEMVDEHVDEDPRSMRSINSSKSVHEPEEDDKSIRSTKSSKSVNEPVDDTKSMKSTKSSQSVKAEAPTPDSNNTPTAIIPPPPPPPPV</sequence>
<reference evidence="3 4" key="1">
    <citation type="submission" date="2011-02" db="EMBL/GenBank/DDBJ databases">
        <title>The Genome Sequence of Sphaeroforma arctica JP610.</title>
        <authorList>
            <consortium name="The Broad Institute Genome Sequencing Platform"/>
            <person name="Russ C."/>
            <person name="Cuomo C."/>
            <person name="Young S.K."/>
            <person name="Zeng Q."/>
            <person name="Gargeya S."/>
            <person name="Alvarado L."/>
            <person name="Berlin A."/>
            <person name="Chapman S.B."/>
            <person name="Chen Z."/>
            <person name="Freedman E."/>
            <person name="Gellesch M."/>
            <person name="Goldberg J."/>
            <person name="Griggs A."/>
            <person name="Gujja S."/>
            <person name="Heilman E."/>
            <person name="Heiman D."/>
            <person name="Howarth C."/>
            <person name="Mehta T."/>
            <person name="Neiman D."/>
            <person name="Pearson M."/>
            <person name="Roberts A."/>
            <person name="Saif S."/>
            <person name="Shea T."/>
            <person name="Shenoy N."/>
            <person name="Sisk P."/>
            <person name="Stolte C."/>
            <person name="Sykes S."/>
            <person name="White J."/>
            <person name="Yandava C."/>
            <person name="Burger G."/>
            <person name="Gray M.W."/>
            <person name="Holland P.W.H."/>
            <person name="King N."/>
            <person name="Lang F.B.F."/>
            <person name="Roger A.J."/>
            <person name="Ruiz-Trillo I."/>
            <person name="Haas B."/>
            <person name="Nusbaum C."/>
            <person name="Birren B."/>
        </authorList>
    </citation>
    <scope>NUCLEOTIDE SEQUENCE [LARGE SCALE GENOMIC DNA]</scope>
    <source>
        <strain evidence="3 4">JP610</strain>
    </source>
</reference>
<feature type="compositionally biased region" description="Polar residues" evidence="1">
    <location>
        <begin position="242"/>
        <end position="253"/>
    </location>
</feature>
<accession>A0A0L0FWQ6</accession>
<feature type="transmembrane region" description="Helical" evidence="2">
    <location>
        <begin position="150"/>
        <end position="171"/>
    </location>
</feature>
<dbReference type="RefSeq" id="XP_014155177.1">
    <property type="nucleotide sequence ID" value="XM_014299702.1"/>
</dbReference>
<feature type="transmembrane region" description="Helical" evidence="2">
    <location>
        <begin position="81"/>
        <end position="106"/>
    </location>
</feature>
<dbReference type="GeneID" id="25906890"/>
<feature type="transmembrane region" description="Helical" evidence="2">
    <location>
        <begin position="118"/>
        <end position="138"/>
    </location>
</feature>
<feature type="compositionally biased region" description="Low complexity" evidence="1">
    <location>
        <begin position="305"/>
        <end position="315"/>
    </location>
</feature>
<feature type="region of interest" description="Disordered" evidence="1">
    <location>
        <begin position="231"/>
        <end position="340"/>
    </location>
</feature>
<dbReference type="Proteomes" id="UP000054560">
    <property type="component" value="Unassembled WGS sequence"/>
</dbReference>